<organism evidence="1 2">
    <name type="scientific">Helianthus annuus</name>
    <name type="common">Common sunflower</name>
    <dbReference type="NCBI Taxonomy" id="4232"/>
    <lineage>
        <taxon>Eukaryota</taxon>
        <taxon>Viridiplantae</taxon>
        <taxon>Streptophyta</taxon>
        <taxon>Embryophyta</taxon>
        <taxon>Tracheophyta</taxon>
        <taxon>Spermatophyta</taxon>
        <taxon>Magnoliopsida</taxon>
        <taxon>eudicotyledons</taxon>
        <taxon>Gunneridae</taxon>
        <taxon>Pentapetalae</taxon>
        <taxon>asterids</taxon>
        <taxon>campanulids</taxon>
        <taxon>Asterales</taxon>
        <taxon>Asteraceae</taxon>
        <taxon>Asteroideae</taxon>
        <taxon>Heliantheae alliance</taxon>
        <taxon>Heliantheae</taxon>
        <taxon>Helianthus</taxon>
    </lineage>
</organism>
<gene>
    <name evidence="1" type="ORF">HannXRQ_Chr16g0518371</name>
</gene>
<proteinExistence type="predicted"/>
<dbReference type="AlphaFoldDB" id="A0A251S0W0"/>
<dbReference type="InParanoid" id="A0A251S0W0"/>
<protein>
    <submittedName>
        <fullName evidence="1">Uncharacterized protein</fullName>
    </submittedName>
</protein>
<keyword evidence="2" id="KW-1185">Reference proteome</keyword>
<name>A0A251S0W0_HELAN</name>
<dbReference type="EMBL" id="CM007905">
    <property type="protein sequence ID" value="OTF92122.1"/>
    <property type="molecule type" value="Genomic_DNA"/>
</dbReference>
<evidence type="ECO:0000313" key="2">
    <source>
        <dbReference type="Proteomes" id="UP000215914"/>
    </source>
</evidence>
<evidence type="ECO:0000313" key="1">
    <source>
        <dbReference type="EMBL" id="OTF92122.1"/>
    </source>
</evidence>
<sequence>MFNLKEFERKRIVMMFQSFLYGEKGEEEKRMRRKEEINITFLILFQFYPRKNCGGYISHIPPIINPPSIIYPSIAKLFDHLLSSAISSSSSSKSLWSYSHLMAPLLKWSPFQLLLFPGLAWQLVLDFIIYHDQTTVKLVNSGTQCKSRLLETGGLSS</sequence>
<accession>A0A251S0W0</accession>
<reference evidence="2" key="1">
    <citation type="journal article" date="2017" name="Nature">
        <title>The sunflower genome provides insights into oil metabolism, flowering and Asterid evolution.</title>
        <authorList>
            <person name="Badouin H."/>
            <person name="Gouzy J."/>
            <person name="Grassa C.J."/>
            <person name="Murat F."/>
            <person name="Staton S.E."/>
            <person name="Cottret L."/>
            <person name="Lelandais-Briere C."/>
            <person name="Owens G.L."/>
            <person name="Carrere S."/>
            <person name="Mayjonade B."/>
            <person name="Legrand L."/>
            <person name="Gill N."/>
            <person name="Kane N.C."/>
            <person name="Bowers J.E."/>
            <person name="Hubner S."/>
            <person name="Bellec A."/>
            <person name="Berard A."/>
            <person name="Berges H."/>
            <person name="Blanchet N."/>
            <person name="Boniface M.C."/>
            <person name="Brunel D."/>
            <person name="Catrice O."/>
            <person name="Chaidir N."/>
            <person name="Claudel C."/>
            <person name="Donnadieu C."/>
            <person name="Faraut T."/>
            <person name="Fievet G."/>
            <person name="Helmstetter N."/>
            <person name="King M."/>
            <person name="Knapp S.J."/>
            <person name="Lai Z."/>
            <person name="Le Paslier M.C."/>
            <person name="Lippi Y."/>
            <person name="Lorenzon L."/>
            <person name="Mandel J.R."/>
            <person name="Marage G."/>
            <person name="Marchand G."/>
            <person name="Marquand E."/>
            <person name="Bret-Mestries E."/>
            <person name="Morien E."/>
            <person name="Nambeesan S."/>
            <person name="Nguyen T."/>
            <person name="Pegot-Espagnet P."/>
            <person name="Pouilly N."/>
            <person name="Raftis F."/>
            <person name="Sallet E."/>
            <person name="Schiex T."/>
            <person name="Thomas J."/>
            <person name="Vandecasteele C."/>
            <person name="Vares D."/>
            <person name="Vear F."/>
            <person name="Vautrin S."/>
            <person name="Crespi M."/>
            <person name="Mangin B."/>
            <person name="Burke J.M."/>
            <person name="Salse J."/>
            <person name="Munos S."/>
            <person name="Vincourt P."/>
            <person name="Rieseberg L.H."/>
            <person name="Langlade N.B."/>
        </authorList>
    </citation>
    <scope>NUCLEOTIDE SEQUENCE [LARGE SCALE GENOMIC DNA]</scope>
    <source>
        <strain evidence="2">cv. SF193</strain>
    </source>
</reference>
<dbReference type="Proteomes" id="UP000215914">
    <property type="component" value="Chromosome 16"/>
</dbReference>